<dbReference type="Pfam" id="PF00787">
    <property type="entry name" value="PX"/>
    <property type="match status" value="1"/>
</dbReference>
<proteinExistence type="inferred from homology"/>
<dbReference type="GO" id="GO:0032456">
    <property type="term" value="P:endocytic recycling"/>
    <property type="evidence" value="ECO:0007669"/>
    <property type="project" value="TreeGrafter"/>
</dbReference>
<dbReference type="EMBL" id="KV454004">
    <property type="protein sequence ID" value="ODQ45508.1"/>
    <property type="molecule type" value="Genomic_DNA"/>
</dbReference>
<comment type="subcellular location">
    <subcellularLocation>
        <location evidence="3">Cytoplasm</location>
    </subcellularLocation>
    <subcellularLocation>
        <location evidence="2">Golgi apparatus membrane</location>
        <topology evidence="2">Peripheral membrane protein</topology>
        <orientation evidence="2">Cytoplasmic side</orientation>
    </subcellularLocation>
    <subcellularLocation>
        <location evidence="1">Prevacuolar compartment membrane</location>
        <topology evidence="1">Peripheral membrane protein</topology>
        <orientation evidence="1">Cytoplasmic side</orientation>
    </subcellularLocation>
</comment>
<dbReference type="SUPFAM" id="SSF64268">
    <property type="entry name" value="PX domain"/>
    <property type="match status" value="1"/>
</dbReference>
<evidence type="ECO:0000313" key="14">
    <source>
        <dbReference type="EMBL" id="ODQ45508.1"/>
    </source>
</evidence>
<evidence type="ECO:0000256" key="8">
    <source>
        <dbReference type="ARBA" id="ARBA00022927"/>
    </source>
</evidence>
<keyword evidence="10" id="KW-0446">Lipid-binding</keyword>
<dbReference type="Gene3D" id="3.30.1520.10">
    <property type="entry name" value="Phox-like domain"/>
    <property type="match status" value="1"/>
</dbReference>
<dbReference type="STRING" id="763406.A0A1E3NIV0"/>
<evidence type="ECO:0000256" key="2">
    <source>
        <dbReference type="ARBA" id="ARBA00004255"/>
    </source>
</evidence>
<dbReference type="GO" id="GO:0031901">
    <property type="term" value="C:early endosome membrane"/>
    <property type="evidence" value="ECO:0007669"/>
    <property type="project" value="TreeGrafter"/>
</dbReference>
<keyword evidence="7" id="KW-0963">Cytoplasm</keyword>
<evidence type="ECO:0000256" key="4">
    <source>
        <dbReference type="ARBA" id="ARBA00010883"/>
    </source>
</evidence>
<keyword evidence="9" id="KW-0333">Golgi apparatus</keyword>
<dbReference type="InterPro" id="IPR036871">
    <property type="entry name" value="PX_dom_sf"/>
</dbReference>
<comment type="similarity">
    <text evidence="4">Belongs to the sorting nexin family.</text>
</comment>
<evidence type="ECO:0000256" key="9">
    <source>
        <dbReference type="ARBA" id="ARBA00023034"/>
    </source>
</evidence>
<dbReference type="GO" id="GO:0000139">
    <property type="term" value="C:Golgi membrane"/>
    <property type="evidence" value="ECO:0007669"/>
    <property type="project" value="UniProtKB-SubCell"/>
</dbReference>
<reference evidence="14 15" key="1">
    <citation type="journal article" date="2016" name="Proc. Natl. Acad. Sci. U.S.A.">
        <title>Comparative genomics of biotechnologically important yeasts.</title>
        <authorList>
            <person name="Riley R."/>
            <person name="Haridas S."/>
            <person name="Wolfe K.H."/>
            <person name="Lopes M.R."/>
            <person name="Hittinger C.T."/>
            <person name="Goeker M."/>
            <person name="Salamov A.A."/>
            <person name="Wisecaver J.H."/>
            <person name="Long T.M."/>
            <person name="Calvey C.H."/>
            <person name="Aerts A.L."/>
            <person name="Barry K.W."/>
            <person name="Choi C."/>
            <person name="Clum A."/>
            <person name="Coughlan A.Y."/>
            <person name="Deshpande S."/>
            <person name="Douglass A.P."/>
            <person name="Hanson S.J."/>
            <person name="Klenk H.-P."/>
            <person name="LaButti K.M."/>
            <person name="Lapidus A."/>
            <person name="Lindquist E.A."/>
            <person name="Lipzen A.M."/>
            <person name="Meier-Kolthoff J.P."/>
            <person name="Ohm R.A."/>
            <person name="Otillar R.P."/>
            <person name="Pangilinan J.L."/>
            <person name="Peng Y."/>
            <person name="Rokas A."/>
            <person name="Rosa C.A."/>
            <person name="Scheuner C."/>
            <person name="Sibirny A.A."/>
            <person name="Slot J.C."/>
            <person name="Stielow J.B."/>
            <person name="Sun H."/>
            <person name="Kurtzman C.P."/>
            <person name="Blackwell M."/>
            <person name="Grigoriev I.V."/>
            <person name="Jeffries T.W."/>
        </authorList>
    </citation>
    <scope>NUCLEOTIDE SEQUENCE [LARGE SCALE GENOMIC DNA]</scope>
    <source>
        <strain evidence="14 15">NRRL Y-2026</strain>
    </source>
</reference>
<keyword evidence="11" id="KW-0472">Membrane</keyword>
<accession>A0A1E3NIV0</accession>
<dbReference type="InterPro" id="IPR051074">
    <property type="entry name" value="Sorting_Nexin"/>
</dbReference>
<dbReference type="AlphaFoldDB" id="A0A1E3NIV0"/>
<dbReference type="RefSeq" id="XP_019016621.1">
    <property type="nucleotide sequence ID" value="XM_019162905.1"/>
</dbReference>
<name>A0A1E3NIV0_9ASCO</name>
<keyword evidence="6" id="KW-0813">Transport</keyword>
<evidence type="ECO:0000256" key="7">
    <source>
        <dbReference type="ARBA" id="ARBA00022490"/>
    </source>
</evidence>
<gene>
    <name evidence="14" type="ORF">PICMEDRAFT_34744</name>
</gene>
<feature type="domain" description="PX" evidence="13">
    <location>
        <begin position="36"/>
        <end position="163"/>
    </location>
</feature>
<dbReference type="OrthoDB" id="5227681at2759"/>
<dbReference type="SMART" id="SM00312">
    <property type="entry name" value="PX"/>
    <property type="match status" value="1"/>
</dbReference>
<sequence length="163" mass="19091">MTSANPFISFSEVTDGRGKKEHKQTFDELYGEPENFLEIEVKNPITHGSKSSNMYTDYEIVCRTNIPAFKKKFSKVRRRYSDFYSFRSILENETSRVVIPKLPDKSIFSYSNRFSPEFIEERRHGLEHFINVVASHPLLQTGSRSMICFIQDDVWDKTRFISA</sequence>
<evidence type="ECO:0000313" key="15">
    <source>
        <dbReference type="Proteomes" id="UP000094455"/>
    </source>
</evidence>
<evidence type="ECO:0000256" key="6">
    <source>
        <dbReference type="ARBA" id="ARBA00022448"/>
    </source>
</evidence>
<dbReference type="Proteomes" id="UP000094455">
    <property type="component" value="Unassembled WGS sequence"/>
</dbReference>
<evidence type="ECO:0000256" key="1">
    <source>
        <dbReference type="ARBA" id="ARBA00004179"/>
    </source>
</evidence>
<evidence type="ECO:0000256" key="5">
    <source>
        <dbReference type="ARBA" id="ARBA00020436"/>
    </source>
</evidence>
<evidence type="ECO:0000256" key="12">
    <source>
        <dbReference type="ARBA" id="ARBA00025533"/>
    </source>
</evidence>
<dbReference type="PROSITE" id="PS50195">
    <property type="entry name" value="PX"/>
    <property type="match status" value="1"/>
</dbReference>
<dbReference type="GO" id="GO:0032266">
    <property type="term" value="F:phosphatidylinositol-3-phosphate binding"/>
    <property type="evidence" value="ECO:0007669"/>
    <property type="project" value="TreeGrafter"/>
</dbReference>
<dbReference type="PANTHER" id="PTHR45963:SF2">
    <property type="entry name" value="RE52028P"/>
    <property type="match status" value="1"/>
</dbReference>
<evidence type="ECO:0000259" key="13">
    <source>
        <dbReference type="PROSITE" id="PS50195"/>
    </source>
</evidence>
<comment type="function">
    <text evidence="12">Required for retention of late Golgi membrane proteins. Component of the retrieval machinery that functions by direct interaction with the cytosolic tails of certain TGN membrane proteins during the sorting/budding process at the prevacuolar compartment. Binds phosphatidylinositol 3-phosphate (PtdIns(P3)).</text>
</comment>
<protein>
    <recommendedName>
        <fullName evidence="5">Sorting nexin-3</fullName>
    </recommendedName>
</protein>
<organism evidence="14 15">
    <name type="scientific">Pichia membranifaciens NRRL Y-2026</name>
    <dbReference type="NCBI Taxonomy" id="763406"/>
    <lineage>
        <taxon>Eukaryota</taxon>
        <taxon>Fungi</taxon>
        <taxon>Dikarya</taxon>
        <taxon>Ascomycota</taxon>
        <taxon>Saccharomycotina</taxon>
        <taxon>Pichiomycetes</taxon>
        <taxon>Pichiales</taxon>
        <taxon>Pichiaceae</taxon>
        <taxon>Pichia</taxon>
    </lineage>
</organism>
<evidence type="ECO:0000256" key="11">
    <source>
        <dbReference type="ARBA" id="ARBA00023136"/>
    </source>
</evidence>
<dbReference type="GO" id="GO:0034499">
    <property type="term" value="P:late endosome to Golgi transport"/>
    <property type="evidence" value="ECO:0007669"/>
    <property type="project" value="TreeGrafter"/>
</dbReference>
<dbReference type="GeneID" id="30179592"/>
<keyword evidence="15" id="KW-1185">Reference proteome</keyword>
<dbReference type="GO" id="GO:0030904">
    <property type="term" value="C:retromer complex"/>
    <property type="evidence" value="ECO:0007669"/>
    <property type="project" value="TreeGrafter"/>
</dbReference>
<evidence type="ECO:0000256" key="3">
    <source>
        <dbReference type="ARBA" id="ARBA00004496"/>
    </source>
</evidence>
<dbReference type="PANTHER" id="PTHR45963">
    <property type="entry name" value="RE52028P"/>
    <property type="match status" value="1"/>
</dbReference>
<dbReference type="InterPro" id="IPR001683">
    <property type="entry name" value="PX_dom"/>
</dbReference>
<evidence type="ECO:0000256" key="10">
    <source>
        <dbReference type="ARBA" id="ARBA00023121"/>
    </source>
</evidence>
<dbReference type="GO" id="GO:0015031">
    <property type="term" value="P:protein transport"/>
    <property type="evidence" value="ECO:0007669"/>
    <property type="project" value="UniProtKB-KW"/>
</dbReference>
<keyword evidence="8" id="KW-0653">Protein transport</keyword>